<organism evidence="2 3">
    <name type="scientific">Arthrobotrys flagrans</name>
    <name type="common">Nematode-trapping fungus</name>
    <name type="synonym">Trichothecium flagrans</name>
    <dbReference type="NCBI Taxonomy" id="97331"/>
    <lineage>
        <taxon>Eukaryota</taxon>
        <taxon>Fungi</taxon>
        <taxon>Dikarya</taxon>
        <taxon>Ascomycota</taxon>
        <taxon>Pezizomycotina</taxon>
        <taxon>Orbiliomycetes</taxon>
        <taxon>Orbiliales</taxon>
        <taxon>Orbiliaceae</taxon>
        <taxon>Arthrobotrys</taxon>
    </lineage>
</organism>
<dbReference type="GeneID" id="93582419"/>
<evidence type="ECO:0000313" key="3">
    <source>
        <dbReference type="Proteomes" id="UP000283090"/>
    </source>
</evidence>
<proteinExistence type="predicted"/>
<dbReference type="OrthoDB" id="5348821at2759"/>
<comment type="caution">
    <text evidence="2">The sequence shown here is derived from an EMBL/GenBank/DDBJ whole genome shotgun (WGS) entry which is preliminary data.</text>
</comment>
<accession>A0A437AD70</accession>
<feature type="compositionally biased region" description="Acidic residues" evidence="1">
    <location>
        <begin position="465"/>
        <end position="497"/>
    </location>
</feature>
<evidence type="ECO:0000256" key="1">
    <source>
        <dbReference type="SAM" id="MobiDB-lite"/>
    </source>
</evidence>
<dbReference type="EMBL" id="SAEB01000001">
    <property type="protein sequence ID" value="RVD89086.1"/>
    <property type="molecule type" value="Genomic_DNA"/>
</dbReference>
<sequence>MLLQKEGNGLFAALPTEICHFVLEYMDKQSRDAFAKCSRHCYSIAFPARFIGIKLSEVNHRYWLKVFTRGWLAPLSRWVHTVVLDIAEIKYITALPLKLTAFPNLRGLKFSIHAPKPFEGNVFDAFFSTLSTLPFYHNITHISIGWYGYHTRLEAPGLLFIGGGDGPAQLQNEIKEEEKTRDDYERDLGLFPEARDILGPHLSGVKVIEKTLSGDIYYPQNLQSLELSMGCQMPYYYTPMLNCSTVTTLIFVFFPSDFRGSTQLTNSLQFPTVKNMIISHVGVYSNTAIIAKHFPNVEFMAVTKYCSLYWTEFIRSLPQIKTFSLPWEKLRWRYTKLDFLERGINRLLAAGYIQHFPTITFSGDYGAEGGARQKYISVTCKIFPNAHGYWDFNWEGDTDYKPEDMPLPDYQQEMLNNAENRRNAVNRRDAENRRGEEGSGEEMDAESEHSEYVDNGSNRYRRSDGEEDEEWFSGDSEYWDSGDEVGDGSDEDSEMDLEGGGHF</sequence>
<keyword evidence="3" id="KW-1185">Reference proteome</keyword>
<dbReference type="Proteomes" id="UP000283090">
    <property type="component" value="Unassembled WGS sequence"/>
</dbReference>
<evidence type="ECO:0000313" key="2">
    <source>
        <dbReference type="EMBL" id="RVD89086.1"/>
    </source>
</evidence>
<gene>
    <name evidence="2" type="ORF">DFL_000108</name>
</gene>
<feature type="compositionally biased region" description="Basic and acidic residues" evidence="1">
    <location>
        <begin position="419"/>
        <end position="437"/>
    </location>
</feature>
<reference evidence="2 3" key="1">
    <citation type="submission" date="2019-01" db="EMBL/GenBank/DDBJ databases">
        <title>Intercellular communication is required for trap formation in the nematode-trapping fungus Duddingtonia flagrans.</title>
        <authorList>
            <person name="Youssar L."/>
            <person name="Wernet V."/>
            <person name="Hensel N."/>
            <person name="Hildebrandt H.-G."/>
            <person name="Fischer R."/>
        </authorList>
    </citation>
    <scope>NUCLEOTIDE SEQUENCE [LARGE SCALE GENOMIC DNA]</scope>
    <source>
        <strain evidence="2 3">CBS H-5679</strain>
    </source>
</reference>
<dbReference type="AlphaFoldDB" id="A0A437AD70"/>
<name>A0A437AD70_ARTFL</name>
<dbReference type="VEuPathDB" id="FungiDB:DFL_000108"/>
<dbReference type="RefSeq" id="XP_067494630.1">
    <property type="nucleotide sequence ID" value="XM_067629647.1"/>
</dbReference>
<feature type="region of interest" description="Disordered" evidence="1">
    <location>
        <begin position="419"/>
        <end position="503"/>
    </location>
</feature>
<protein>
    <recommendedName>
        <fullName evidence="4">F-box domain-containing protein</fullName>
    </recommendedName>
</protein>
<evidence type="ECO:0008006" key="4">
    <source>
        <dbReference type="Google" id="ProtNLM"/>
    </source>
</evidence>